<evidence type="ECO:0000313" key="2">
    <source>
        <dbReference type="EMBL" id="MBP2472219.1"/>
    </source>
</evidence>
<dbReference type="PROSITE" id="PS51186">
    <property type="entry name" value="GNAT"/>
    <property type="match status" value="1"/>
</dbReference>
<dbReference type="PANTHER" id="PTHR43610">
    <property type="entry name" value="BLL6696 PROTEIN"/>
    <property type="match status" value="1"/>
</dbReference>
<reference evidence="2 3" key="1">
    <citation type="submission" date="2021-03" db="EMBL/GenBank/DDBJ databases">
        <title>Sequencing the genomes of 1000 actinobacteria strains.</title>
        <authorList>
            <person name="Klenk H.-P."/>
        </authorList>
    </citation>
    <scope>NUCLEOTIDE SEQUENCE [LARGE SCALE GENOMIC DNA]</scope>
    <source>
        <strain evidence="2 3">DSM 44580</strain>
    </source>
</reference>
<keyword evidence="3" id="KW-1185">Reference proteome</keyword>
<proteinExistence type="predicted"/>
<comment type="caution">
    <text evidence="2">The sequence shown here is derived from an EMBL/GenBank/DDBJ whole genome shotgun (WGS) entry which is preliminary data.</text>
</comment>
<sequence>MSEMLRHWPIAGLRLSTPEVELRWPSLADLDELAEVAAGGVHDPKDMPFFSHWTDGPPELVARRVVQRHWNSLGAWTPNDWTLYLVAVHQGQVIGCYSMGARDFHLTREVLGTAWLGTPFQGKGLGTYARAAMLHLAFEGLGADYSFSVVQRSNTASQTVFKKLGFQLDGMQVNQVRGRQVLSDRYRMDRQTWEENRSIPVEVHGLAPALPLFGLGPDNAPTAEPVAARPMVTAEVLSGVRVDFEGSDA</sequence>
<organism evidence="2 3">
    <name type="scientific">Crossiella equi</name>
    <dbReference type="NCBI Taxonomy" id="130796"/>
    <lineage>
        <taxon>Bacteria</taxon>
        <taxon>Bacillati</taxon>
        <taxon>Actinomycetota</taxon>
        <taxon>Actinomycetes</taxon>
        <taxon>Pseudonocardiales</taxon>
        <taxon>Pseudonocardiaceae</taxon>
        <taxon>Crossiella</taxon>
    </lineage>
</organism>
<dbReference type="Pfam" id="PF13302">
    <property type="entry name" value="Acetyltransf_3"/>
    <property type="match status" value="1"/>
</dbReference>
<protein>
    <submittedName>
        <fullName evidence="2">RimJ/RimL family protein N-acetyltransferase</fullName>
    </submittedName>
</protein>
<dbReference type="Proteomes" id="UP001519363">
    <property type="component" value="Unassembled WGS sequence"/>
</dbReference>
<dbReference type="Gene3D" id="3.40.630.30">
    <property type="match status" value="1"/>
</dbReference>
<gene>
    <name evidence="2" type="ORF">JOF53_001091</name>
</gene>
<dbReference type="EMBL" id="JAGIOO010000001">
    <property type="protein sequence ID" value="MBP2472219.1"/>
    <property type="molecule type" value="Genomic_DNA"/>
</dbReference>
<dbReference type="InterPro" id="IPR016181">
    <property type="entry name" value="Acyl_CoA_acyltransferase"/>
</dbReference>
<feature type="domain" description="N-acetyltransferase" evidence="1">
    <location>
        <begin position="20"/>
        <end position="189"/>
    </location>
</feature>
<evidence type="ECO:0000259" key="1">
    <source>
        <dbReference type="PROSITE" id="PS51186"/>
    </source>
</evidence>
<evidence type="ECO:0000313" key="3">
    <source>
        <dbReference type="Proteomes" id="UP001519363"/>
    </source>
</evidence>
<dbReference type="PANTHER" id="PTHR43610:SF1">
    <property type="entry name" value="N-ACETYLTRANSFERASE DOMAIN-CONTAINING PROTEIN"/>
    <property type="match status" value="1"/>
</dbReference>
<dbReference type="SUPFAM" id="SSF55729">
    <property type="entry name" value="Acyl-CoA N-acyltransferases (Nat)"/>
    <property type="match status" value="1"/>
</dbReference>
<dbReference type="InterPro" id="IPR000182">
    <property type="entry name" value="GNAT_dom"/>
</dbReference>
<accession>A0ABS5A6J4</accession>
<name>A0ABS5A6J4_9PSEU</name>